<sequence length="128" mass="13936">MAGLSDIGTRHVVVPGEGPGGTFIAVVQREGFFEALQSQGLSPYLILAIFLVLIVFIFAARQGRDGARGGAVERVQSHRGRQRAVRWRRVKKTEVDYHALRESRMGQPEADSDALAASQSASISDRSD</sequence>
<dbReference type="Proteomes" id="UP000594800">
    <property type="component" value="Chromosome"/>
</dbReference>
<keyword evidence="2" id="KW-0812">Transmembrane</keyword>
<feature type="compositionally biased region" description="Low complexity" evidence="1">
    <location>
        <begin position="113"/>
        <end position="128"/>
    </location>
</feature>
<gene>
    <name evidence="3" type="ORF">I0K15_18325</name>
</gene>
<organism evidence="3 4">
    <name type="scientific">Pontivivens ytuae</name>
    <dbReference type="NCBI Taxonomy" id="2789856"/>
    <lineage>
        <taxon>Bacteria</taxon>
        <taxon>Pseudomonadati</taxon>
        <taxon>Pseudomonadota</taxon>
        <taxon>Alphaproteobacteria</taxon>
        <taxon>Rhodobacterales</taxon>
        <taxon>Paracoccaceae</taxon>
        <taxon>Pontivivens</taxon>
    </lineage>
</organism>
<dbReference type="KEGG" id="poz:I0K15_18325"/>
<reference evidence="3 4" key="1">
    <citation type="submission" date="2020-11" db="EMBL/GenBank/DDBJ databases">
        <title>Description of Pontivivens ytuae sp. nov. isolated from deep sea sediment of Mariana Trench.</title>
        <authorList>
            <person name="Wang Z."/>
            <person name="Sun Q.-L."/>
            <person name="Xu X.-D."/>
            <person name="Tang Y.-Z."/>
            <person name="Zhang J."/>
        </authorList>
    </citation>
    <scope>NUCLEOTIDE SEQUENCE [LARGE SCALE GENOMIC DNA]</scope>
    <source>
        <strain evidence="3 4">MT2928</strain>
    </source>
</reference>
<evidence type="ECO:0000313" key="3">
    <source>
        <dbReference type="EMBL" id="QPH53711.1"/>
    </source>
</evidence>
<dbReference type="AlphaFoldDB" id="A0A7S9LRC6"/>
<evidence type="ECO:0000256" key="1">
    <source>
        <dbReference type="SAM" id="MobiDB-lite"/>
    </source>
</evidence>
<dbReference type="RefSeq" id="WP_196102920.1">
    <property type="nucleotide sequence ID" value="NZ_CP064942.1"/>
</dbReference>
<feature type="region of interest" description="Disordered" evidence="1">
    <location>
        <begin position="100"/>
        <end position="128"/>
    </location>
</feature>
<accession>A0A7S9LRC6</accession>
<name>A0A7S9LRC6_9RHOB</name>
<protein>
    <submittedName>
        <fullName evidence="3">Uncharacterized protein</fullName>
    </submittedName>
</protein>
<evidence type="ECO:0000256" key="2">
    <source>
        <dbReference type="SAM" id="Phobius"/>
    </source>
</evidence>
<keyword evidence="4" id="KW-1185">Reference proteome</keyword>
<proteinExistence type="predicted"/>
<feature type="transmembrane region" description="Helical" evidence="2">
    <location>
        <begin position="41"/>
        <end position="60"/>
    </location>
</feature>
<keyword evidence="2" id="KW-0472">Membrane</keyword>
<evidence type="ECO:0000313" key="4">
    <source>
        <dbReference type="Proteomes" id="UP000594800"/>
    </source>
</evidence>
<keyword evidence="2" id="KW-1133">Transmembrane helix</keyword>
<dbReference type="EMBL" id="CP064942">
    <property type="protein sequence ID" value="QPH53711.1"/>
    <property type="molecule type" value="Genomic_DNA"/>
</dbReference>